<keyword evidence="7" id="KW-1185">Reference proteome</keyword>
<dbReference type="AlphaFoldDB" id="A0A1Y2BT39"/>
<evidence type="ECO:0000256" key="4">
    <source>
        <dbReference type="SAM" id="Phobius"/>
    </source>
</evidence>
<keyword evidence="3" id="KW-0862">Zinc</keyword>
<dbReference type="InterPro" id="IPR011016">
    <property type="entry name" value="Znf_RING-CH"/>
</dbReference>
<dbReference type="Pfam" id="PF12906">
    <property type="entry name" value="RINGv"/>
    <property type="match status" value="1"/>
</dbReference>
<evidence type="ECO:0000259" key="5">
    <source>
        <dbReference type="PROSITE" id="PS51292"/>
    </source>
</evidence>
<dbReference type="PANTHER" id="PTHR46347">
    <property type="entry name" value="RING/FYVE/PHD ZINC FINGER SUPERFAMILY PROTEIN"/>
    <property type="match status" value="1"/>
</dbReference>
<gene>
    <name evidence="6" type="ORF">BCR33DRAFT_721296</name>
</gene>
<dbReference type="PROSITE" id="PS51292">
    <property type="entry name" value="ZF_RING_CH"/>
    <property type="match status" value="1"/>
</dbReference>
<dbReference type="EMBL" id="MCGO01000048">
    <property type="protein sequence ID" value="ORY37807.1"/>
    <property type="molecule type" value="Genomic_DNA"/>
</dbReference>
<reference evidence="6 7" key="1">
    <citation type="submission" date="2016-07" db="EMBL/GenBank/DDBJ databases">
        <title>Pervasive Adenine N6-methylation of Active Genes in Fungi.</title>
        <authorList>
            <consortium name="DOE Joint Genome Institute"/>
            <person name="Mondo S.J."/>
            <person name="Dannebaum R.O."/>
            <person name="Kuo R.C."/>
            <person name="Labutti K."/>
            <person name="Haridas S."/>
            <person name="Kuo A."/>
            <person name="Salamov A."/>
            <person name="Ahrendt S.R."/>
            <person name="Lipzen A."/>
            <person name="Sullivan W."/>
            <person name="Andreopoulos W.B."/>
            <person name="Clum A."/>
            <person name="Lindquist E."/>
            <person name="Daum C."/>
            <person name="Ramamoorthy G.K."/>
            <person name="Gryganskyi A."/>
            <person name="Culley D."/>
            <person name="Magnuson J.K."/>
            <person name="James T.Y."/>
            <person name="O'Malley M.A."/>
            <person name="Stajich J.E."/>
            <person name="Spatafora J.W."/>
            <person name="Visel A."/>
            <person name="Grigoriev I.V."/>
        </authorList>
    </citation>
    <scope>NUCLEOTIDE SEQUENCE [LARGE SCALE GENOMIC DNA]</scope>
    <source>
        <strain evidence="6 7">JEL800</strain>
    </source>
</reference>
<keyword evidence="4" id="KW-1133">Transmembrane helix</keyword>
<keyword evidence="1" id="KW-0479">Metal-binding</keyword>
<dbReference type="Gene3D" id="3.30.40.10">
    <property type="entry name" value="Zinc/RING finger domain, C3HC4 (zinc finger)"/>
    <property type="match status" value="1"/>
</dbReference>
<accession>A0A1Y2BT39</accession>
<feature type="domain" description="RING-CH-type" evidence="5">
    <location>
        <begin position="1"/>
        <end position="75"/>
    </location>
</feature>
<feature type="transmembrane region" description="Helical" evidence="4">
    <location>
        <begin position="87"/>
        <end position="112"/>
    </location>
</feature>
<evidence type="ECO:0000256" key="2">
    <source>
        <dbReference type="ARBA" id="ARBA00022771"/>
    </source>
</evidence>
<dbReference type="SUPFAM" id="SSF57850">
    <property type="entry name" value="RING/U-box"/>
    <property type="match status" value="1"/>
</dbReference>
<keyword evidence="2" id="KW-0863">Zinc-finger</keyword>
<comment type="caution">
    <text evidence="6">The sequence shown here is derived from an EMBL/GenBank/DDBJ whole genome shotgun (WGS) entry which is preliminary data.</text>
</comment>
<dbReference type="SMART" id="SM00744">
    <property type="entry name" value="RINGv"/>
    <property type="match status" value="1"/>
</dbReference>
<sequence>MCRICFCSEDATEDQELFDQIGQEPPIDLGRLISPCKCKGSMKYVHLSCLNEWRKVTANSAHFQCDQCKYEYSFERTKWATFLRNSLLILTLTTVSFITLVFWSGFIAKLILRFCFHQSVIELFSLSPDDLDDDLDQLVLQVLTEPTLFDLFKINWVHWVLGISLVGLVGAMHSVAGLGIYRMTRRRIGLDNERAGGGVLLATILIGSLKALWTVFCEVKKFSIRSLDILESRILDIGDDDDPID</sequence>
<evidence type="ECO:0000313" key="6">
    <source>
        <dbReference type="EMBL" id="ORY37807.1"/>
    </source>
</evidence>
<evidence type="ECO:0000256" key="3">
    <source>
        <dbReference type="ARBA" id="ARBA00022833"/>
    </source>
</evidence>
<dbReference type="InterPro" id="IPR013083">
    <property type="entry name" value="Znf_RING/FYVE/PHD"/>
</dbReference>
<proteinExistence type="predicted"/>
<name>A0A1Y2BT39_9FUNG</name>
<feature type="transmembrane region" description="Helical" evidence="4">
    <location>
        <begin position="195"/>
        <end position="216"/>
    </location>
</feature>
<dbReference type="OrthoDB" id="264354at2759"/>
<protein>
    <recommendedName>
        <fullName evidence="5">RING-CH-type domain-containing protein</fullName>
    </recommendedName>
</protein>
<dbReference type="Proteomes" id="UP000193642">
    <property type="component" value="Unassembled WGS sequence"/>
</dbReference>
<dbReference type="STRING" id="329046.A0A1Y2BT39"/>
<evidence type="ECO:0000313" key="7">
    <source>
        <dbReference type="Proteomes" id="UP000193642"/>
    </source>
</evidence>
<keyword evidence="4" id="KW-0812">Transmembrane</keyword>
<evidence type="ECO:0000256" key="1">
    <source>
        <dbReference type="ARBA" id="ARBA00022723"/>
    </source>
</evidence>
<keyword evidence="4" id="KW-0472">Membrane</keyword>
<dbReference type="GO" id="GO:0008270">
    <property type="term" value="F:zinc ion binding"/>
    <property type="evidence" value="ECO:0007669"/>
    <property type="project" value="UniProtKB-KW"/>
</dbReference>
<feature type="transmembrane region" description="Helical" evidence="4">
    <location>
        <begin position="156"/>
        <end position="183"/>
    </location>
</feature>
<dbReference type="PANTHER" id="PTHR46347:SF1">
    <property type="entry name" value="RING_FYVE_PHD ZINC FINGER SUPERFAMILY PROTEIN"/>
    <property type="match status" value="1"/>
</dbReference>
<dbReference type="CDD" id="cd16495">
    <property type="entry name" value="RING_CH-C4HC3_MARCH"/>
    <property type="match status" value="1"/>
</dbReference>
<organism evidence="6 7">
    <name type="scientific">Rhizoclosmatium globosum</name>
    <dbReference type="NCBI Taxonomy" id="329046"/>
    <lineage>
        <taxon>Eukaryota</taxon>
        <taxon>Fungi</taxon>
        <taxon>Fungi incertae sedis</taxon>
        <taxon>Chytridiomycota</taxon>
        <taxon>Chytridiomycota incertae sedis</taxon>
        <taxon>Chytridiomycetes</taxon>
        <taxon>Chytridiales</taxon>
        <taxon>Chytriomycetaceae</taxon>
        <taxon>Rhizoclosmatium</taxon>
    </lineage>
</organism>